<dbReference type="Proteomes" id="UP001066276">
    <property type="component" value="Chromosome 8"/>
</dbReference>
<feature type="region of interest" description="Disordered" evidence="1">
    <location>
        <begin position="90"/>
        <end position="168"/>
    </location>
</feature>
<evidence type="ECO:0000313" key="2">
    <source>
        <dbReference type="EMBL" id="KAJ1118588.1"/>
    </source>
</evidence>
<sequence length="187" mass="19207">MSSVEAKVREAMRLLAEAGCLDVLVGGGMQPCPVMRAASGVVAAVIAYLRKEGQEQVSSRGHSCVCGLVKAKGMTQVGVGEGLRGLSGLRSGVGTGMTADPGDAKEGRGRGETGAGPRERSEVNGRGVSEASVGGRQELVETGRNTSGTDDPAPYKAGSSEKMTPRGPVCCQIRSDLLLYSLARTIL</sequence>
<evidence type="ECO:0000256" key="1">
    <source>
        <dbReference type="SAM" id="MobiDB-lite"/>
    </source>
</evidence>
<keyword evidence="3" id="KW-1185">Reference proteome</keyword>
<protein>
    <submittedName>
        <fullName evidence="2">Uncharacterized protein</fullName>
    </submittedName>
</protein>
<feature type="compositionally biased region" description="Basic and acidic residues" evidence="1">
    <location>
        <begin position="102"/>
        <end position="123"/>
    </location>
</feature>
<dbReference type="EMBL" id="JANPWB010000012">
    <property type="protein sequence ID" value="KAJ1118588.1"/>
    <property type="molecule type" value="Genomic_DNA"/>
</dbReference>
<evidence type="ECO:0000313" key="3">
    <source>
        <dbReference type="Proteomes" id="UP001066276"/>
    </source>
</evidence>
<comment type="caution">
    <text evidence="2">The sequence shown here is derived from an EMBL/GenBank/DDBJ whole genome shotgun (WGS) entry which is preliminary data.</text>
</comment>
<gene>
    <name evidence="2" type="ORF">NDU88_006779</name>
</gene>
<accession>A0AAV7NZ24</accession>
<proteinExistence type="predicted"/>
<name>A0AAV7NZ24_PLEWA</name>
<dbReference type="AlphaFoldDB" id="A0AAV7NZ24"/>
<organism evidence="2 3">
    <name type="scientific">Pleurodeles waltl</name>
    <name type="common">Iberian ribbed newt</name>
    <dbReference type="NCBI Taxonomy" id="8319"/>
    <lineage>
        <taxon>Eukaryota</taxon>
        <taxon>Metazoa</taxon>
        <taxon>Chordata</taxon>
        <taxon>Craniata</taxon>
        <taxon>Vertebrata</taxon>
        <taxon>Euteleostomi</taxon>
        <taxon>Amphibia</taxon>
        <taxon>Batrachia</taxon>
        <taxon>Caudata</taxon>
        <taxon>Salamandroidea</taxon>
        <taxon>Salamandridae</taxon>
        <taxon>Pleurodelinae</taxon>
        <taxon>Pleurodeles</taxon>
    </lineage>
</organism>
<reference evidence="2" key="1">
    <citation type="journal article" date="2022" name="bioRxiv">
        <title>Sequencing and chromosome-scale assembly of the giantPleurodeles waltlgenome.</title>
        <authorList>
            <person name="Brown T."/>
            <person name="Elewa A."/>
            <person name="Iarovenko S."/>
            <person name="Subramanian E."/>
            <person name="Araus A.J."/>
            <person name="Petzold A."/>
            <person name="Susuki M."/>
            <person name="Suzuki K.-i.T."/>
            <person name="Hayashi T."/>
            <person name="Toyoda A."/>
            <person name="Oliveira C."/>
            <person name="Osipova E."/>
            <person name="Leigh N.D."/>
            <person name="Simon A."/>
            <person name="Yun M.H."/>
        </authorList>
    </citation>
    <scope>NUCLEOTIDE SEQUENCE</scope>
    <source>
        <strain evidence="2">20211129_DDA</strain>
        <tissue evidence="2">Liver</tissue>
    </source>
</reference>